<keyword evidence="3" id="KW-1185">Reference proteome</keyword>
<dbReference type="AlphaFoldDB" id="A0A2I2YK53"/>
<dbReference type="OMA" id="YCKATAR"/>
<dbReference type="EMBL" id="CABD030002990">
    <property type="status" value="NOT_ANNOTATED_CDS"/>
    <property type="molecule type" value="Genomic_DNA"/>
</dbReference>
<dbReference type="GeneTree" id="ENSGT00910000147215"/>
<proteinExistence type="predicted"/>
<reference evidence="2" key="3">
    <citation type="submission" date="2025-08" db="UniProtKB">
        <authorList>
            <consortium name="Ensembl"/>
        </authorList>
    </citation>
    <scope>IDENTIFICATION</scope>
</reference>
<reference evidence="2 3" key="2">
    <citation type="journal article" date="2012" name="Nature">
        <title>Insights into hominid evolution from the gorilla genome sequence.</title>
        <authorList>
            <person name="Scally A."/>
            <person name="Dutheil J.Y."/>
            <person name="Hillier L.W."/>
            <person name="Jordan G.E."/>
            <person name="Goodhead I."/>
            <person name="Herrero J."/>
            <person name="Hobolth A."/>
            <person name="Lappalainen T."/>
            <person name="Mailund T."/>
            <person name="Marques-Bonet T."/>
            <person name="McCarthy S."/>
            <person name="Montgomery S.H."/>
            <person name="Schwalie P.C."/>
            <person name="Tang Y.A."/>
            <person name="Ward M.C."/>
            <person name="Xue Y."/>
            <person name="Yngvadottir B."/>
            <person name="Alkan C."/>
            <person name="Andersen L.N."/>
            <person name="Ayub Q."/>
            <person name="Ball E.V."/>
            <person name="Beal K."/>
            <person name="Bradley B.J."/>
            <person name="Chen Y."/>
            <person name="Clee C.M."/>
            <person name="Fitzgerald S."/>
            <person name="Graves T.A."/>
            <person name="Gu Y."/>
            <person name="Heath P."/>
            <person name="Heger A."/>
            <person name="Karakoc E."/>
            <person name="Kolb-Kokocinski A."/>
            <person name="Laird G.K."/>
            <person name="Lunter G."/>
            <person name="Meader S."/>
            <person name="Mort M."/>
            <person name="Mullikin J.C."/>
            <person name="Munch K."/>
            <person name="O'Connor T.D."/>
            <person name="Phillips A.D."/>
            <person name="Prado-Martinez J."/>
            <person name="Rogers A.S."/>
            <person name="Sajjadian S."/>
            <person name="Schmidt D."/>
            <person name="Shaw K."/>
            <person name="Simpson J.T."/>
            <person name="Stenson P.D."/>
            <person name="Turner D.J."/>
            <person name="Vigilant L."/>
            <person name="Vilella A.J."/>
            <person name="Whitener W."/>
            <person name="Zhu B."/>
            <person name="Cooper D.N."/>
            <person name="de Jong P."/>
            <person name="Dermitzakis E.T."/>
            <person name="Eichler E.E."/>
            <person name="Flicek P."/>
            <person name="Goldman N."/>
            <person name="Mundy N.I."/>
            <person name="Ning Z."/>
            <person name="Odom D.T."/>
            <person name="Ponting C.P."/>
            <person name="Quail M.A."/>
            <person name="Ryder O.A."/>
            <person name="Searle S.M."/>
            <person name="Warren W.C."/>
            <person name="Wilson R.K."/>
            <person name="Schierup M.H."/>
            <person name="Rogers J."/>
            <person name="Tyler-Smith C."/>
            <person name="Durbin R."/>
        </authorList>
    </citation>
    <scope>NUCLEOTIDE SEQUENCE [LARGE SCALE GENOMIC DNA]</scope>
</reference>
<name>A0A2I2YK53_GORGO</name>
<organism evidence="2 3">
    <name type="scientific">Gorilla gorilla gorilla</name>
    <name type="common">Western lowland gorilla</name>
    <dbReference type="NCBI Taxonomy" id="9595"/>
    <lineage>
        <taxon>Eukaryota</taxon>
        <taxon>Metazoa</taxon>
        <taxon>Chordata</taxon>
        <taxon>Craniata</taxon>
        <taxon>Vertebrata</taxon>
        <taxon>Euteleostomi</taxon>
        <taxon>Mammalia</taxon>
        <taxon>Eutheria</taxon>
        <taxon>Euarchontoglires</taxon>
        <taxon>Primates</taxon>
        <taxon>Haplorrhini</taxon>
        <taxon>Catarrhini</taxon>
        <taxon>Hominidae</taxon>
        <taxon>Gorilla</taxon>
    </lineage>
</organism>
<dbReference type="Ensembl" id="ENSGGOT00000047330.1">
    <property type="protein sequence ID" value="ENSGGOP00000035332.1"/>
    <property type="gene ID" value="ENSGGOG00000042781.1"/>
</dbReference>
<feature type="compositionally biased region" description="Basic and acidic residues" evidence="1">
    <location>
        <begin position="1"/>
        <end position="28"/>
    </location>
</feature>
<accession>A0A2I2YK53</accession>
<dbReference type="Proteomes" id="UP000001519">
    <property type="component" value="Chromosome 1"/>
</dbReference>
<protein>
    <submittedName>
        <fullName evidence="2">Uncharacterized protein</fullName>
    </submittedName>
</protein>
<dbReference type="InParanoid" id="A0A2I2YK53"/>
<evidence type="ECO:0000313" key="3">
    <source>
        <dbReference type="Proteomes" id="UP000001519"/>
    </source>
</evidence>
<feature type="region of interest" description="Disordered" evidence="1">
    <location>
        <begin position="1"/>
        <end position="54"/>
    </location>
</feature>
<reference evidence="2" key="4">
    <citation type="submission" date="2025-09" db="UniProtKB">
        <authorList>
            <consortium name="Ensembl"/>
        </authorList>
    </citation>
    <scope>IDENTIFICATION</scope>
</reference>
<sequence length="97" mass="10805">MEDKTQQDSWKPRLPEKGTCMDHPDQPLHRRQRPRKSQGLPKCTAKQKPGSLRSSAELVPHMLFPVNLISSVLVEHKLHTRLYAMPASAQGAPSGTG</sequence>
<evidence type="ECO:0000313" key="2">
    <source>
        <dbReference type="Ensembl" id="ENSGGOP00000035332.1"/>
    </source>
</evidence>
<reference evidence="3" key="1">
    <citation type="submission" date="2011-05" db="EMBL/GenBank/DDBJ databases">
        <title>Insights into the evolution of the great apes provided by the gorilla genome.</title>
        <authorList>
            <person name="Scally A."/>
        </authorList>
    </citation>
    <scope>NUCLEOTIDE SEQUENCE [LARGE SCALE GENOMIC DNA]</scope>
</reference>
<evidence type="ECO:0000256" key="1">
    <source>
        <dbReference type="SAM" id="MobiDB-lite"/>
    </source>
</evidence>